<organism evidence="1 2">
    <name type="scientific">Mycena citricolor</name>
    <dbReference type="NCBI Taxonomy" id="2018698"/>
    <lineage>
        <taxon>Eukaryota</taxon>
        <taxon>Fungi</taxon>
        <taxon>Dikarya</taxon>
        <taxon>Basidiomycota</taxon>
        <taxon>Agaricomycotina</taxon>
        <taxon>Agaricomycetes</taxon>
        <taxon>Agaricomycetidae</taxon>
        <taxon>Agaricales</taxon>
        <taxon>Marasmiineae</taxon>
        <taxon>Mycenaceae</taxon>
        <taxon>Mycena</taxon>
    </lineage>
</organism>
<dbReference type="AlphaFoldDB" id="A0AAD2GZW4"/>
<evidence type="ECO:0008006" key="3">
    <source>
        <dbReference type="Google" id="ProtNLM"/>
    </source>
</evidence>
<comment type="caution">
    <text evidence="1">The sequence shown here is derived from an EMBL/GenBank/DDBJ whole genome shotgun (WGS) entry which is preliminary data.</text>
</comment>
<dbReference type="Proteomes" id="UP001295794">
    <property type="component" value="Unassembled WGS sequence"/>
</dbReference>
<reference evidence="1" key="1">
    <citation type="submission" date="2023-11" db="EMBL/GenBank/DDBJ databases">
        <authorList>
            <person name="De Vega J J."/>
            <person name="De Vega J J."/>
        </authorList>
    </citation>
    <scope>NUCLEOTIDE SEQUENCE</scope>
</reference>
<accession>A0AAD2GZW4</accession>
<evidence type="ECO:0000313" key="2">
    <source>
        <dbReference type="Proteomes" id="UP001295794"/>
    </source>
</evidence>
<keyword evidence="2" id="KW-1185">Reference proteome</keyword>
<protein>
    <recommendedName>
        <fullName evidence="3">F-box domain-containing protein</fullName>
    </recommendedName>
</protein>
<name>A0AAD2GZW4_9AGAR</name>
<dbReference type="EMBL" id="CAVNYO010000110">
    <property type="protein sequence ID" value="CAK5266701.1"/>
    <property type="molecule type" value="Genomic_DNA"/>
</dbReference>
<gene>
    <name evidence="1" type="ORF">MYCIT1_LOCUS8610</name>
</gene>
<dbReference type="Gene3D" id="1.20.1280.50">
    <property type="match status" value="1"/>
</dbReference>
<evidence type="ECO:0000313" key="1">
    <source>
        <dbReference type="EMBL" id="CAK5266701.1"/>
    </source>
</evidence>
<sequence>MNSHDISLFPPQRVPTEIWTEIFDLCAPIEDLSDETTAEQEKERLSKNYLIQFSQVCSLWHTLTLNTPSLWRVLIVDTTLWPGTGRSAAALTALVRKSGNDPIRVEIAVSNTLVDVDVMNLLTAHSRRWTHFTLWTDVYSDYDPFRLLLPVKGNIPLLRFLEIATQWEEQDWDAEYRSLFAAAPSLTRFYATAPCDRITDVPWPQLKLFKWTLDYKKLTSDALAFLTRLPIPFVCLMVDVPDIIHVGEIPRLGHHVLSDVLQGLTLVISGGVSCMERVLHALTSPGLRSLAVKGRFEDPAYAIWWDRDALLPFIFRSKLGSSLRFLEVSRVLITADELLECLQNLPLLEDLLLAEGNDDLDDFFITDDLLVGLVVVDLVPRLTFLCLTSHIVFSEQSLEQLVLGRVRRPVQAETTGDFDLKVFHLPESLGALSTELLERMQNLERETEFEFQFTYAADPDFL</sequence>
<proteinExistence type="predicted"/>